<gene>
    <name evidence="7" type="ORF">YC6258_02735</name>
</gene>
<evidence type="ECO:0000313" key="8">
    <source>
        <dbReference type="Proteomes" id="UP000032266"/>
    </source>
</evidence>
<evidence type="ECO:0000256" key="4">
    <source>
        <dbReference type="ARBA" id="ARBA00022989"/>
    </source>
</evidence>
<dbReference type="Proteomes" id="UP000032266">
    <property type="component" value="Chromosome"/>
</dbReference>
<comment type="subcellular location">
    <subcellularLocation>
        <location evidence="1">Membrane</location>
        <topology evidence="1">Single-pass membrane protein</topology>
    </subcellularLocation>
</comment>
<evidence type="ECO:0000256" key="3">
    <source>
        <dbReference type="ARBA" id="ARBA00022692"/>
    </source>
</evidence>
<keyword evidence="3 6" id="KW-0812">Transmembrane</keyword>
<dbReference type="GO" id="GO:0016020">
    <property type="term" value="C:membrane"/>
    <property type="evidence" value="ECO:0007669"/>
    <property type="project" value="UniProtKB-SubCell"/>
</dbReference>
<dbReference type="SUPFAM" id="SSF140478">
    <property type="entry name" value="LemA-like"/>
    <property type="match status" value="1"/>
</dbReference>
<dbReference type="Pfam" id="PF04011">
    <property type="entry name" value="LemA"/>
    <property type="match status" value="1"/>
</dbReference>
<evidence type="ECO:0000256" key="2">
    <source>
        <dbReference type="ARBA" id="ARBA00008854"/>
    </source>
</evidence>
<dbReference type="AlphaFoldDB" id="A0A0C5VN64"/>
<reference evidence="7 8" key="1">
    <citation type="submission" date="2014-01" db="EMBL/GenBank/DDBJ databases">
        <title>Full genme sequencing of cellulolytic bacterium Gynuella sunshinyii YC6258T gen. nov., sp. nov.</title>
        <authorList>
            <person name="Khan H."/>
            <person name="Chung E.J."/>
            <person name="Chung Y.R."/>
        </authorList>
    </citation>
    <scope>NUCLEOTIDE SEQUENCE [LARGE SCALE GENOMIC DNA]</scope>
    <source>
        <strain evidence="7 8">YC6258</strain>
    </source>
</reference>
<dbReference type="InterPro" id="IPR007156">
    <property type="entry name" value="MamQ_LemA"/>
</dbReference>
<feature type="transmembrane region" description="Helical" evidence="6">
    <location>
        <begin position="17"/>
        <end position="40"/>
    </location>
</feature>
<name>A0A0C5VN64_9GAMM</name>
<evidence type="ECO:0000256" key="5">
    <source>
        <dbReference type="ARBA" id="ARBA00023136"/>
    </source>
</evidence>
<sequence length="206" mass="23119">MIRDLSIETHGSGDMDISILILSLVLFVLLNLSILFIAVYNRIVRNTNSVQRGWAAVVSFEQQKVKIISNLEKTLKGYLSHESSVFKQITQLRSAIPSLSTDSTDTDTLSAIEKQSREVVQGLNVAVENYPDLKASAVYTTVMKELTDQEEEVGAAIRAFNQTVEVFNNSLQIFPNNMVNALLNRQKRIKPYQDPNTDAVFSYTPF</sequence>
<organism evidence="7 8">
    <name type="scientific">Gynuella sunshinyii YC6258</name>
    <dbReference type="NCBI Taxonomy" id="1445510"/>
    <lineage>
        <taxon>Bacteria</taxon>
        <taxon>Pseudomonadati</taxon>
        <taxon>Pseudomonadota</taxon>
        <taxon>Gammaproteobacteria</taxon>
        <taxon>Oceanospirillales</taxon>
        <taxon>Saccharospirillaceae</taxon>
        <taxon>Gynuella</taxon>
    </lineage>
</organism>
<evidence type="ECO:0000256" key="1">
    <source>
        <dbReference type="ARBA" id="ARBA00004167"/>
    </source>
</evidence>
<evidence type="ECO:0000256" key="6">
    <source>
        <dbReference type="SAM" id="Phobius"/>
    </source>
</evidence>
<dbReference type="KEGG" id="gsn:YC6258_02735"/>
<dbReference type="PANTHER" id="PTHR34478:SF1">
    <property type="entry name" value="PROTEIN LEMA"/>
    <property type="match status" value="1"/>
</dbReference>
<dbReference type="Gene3D" id="1.20.1440.20">
    <property type="entry name" value="LemA-like domain"/>
    <property type="match status" value="1"/>
</dbReference>
<dbReference type="HOGENOM" id="CLU_056714_3_2_6"/>
<dbReference type="STRING" id="1445510.YC6258_02735"/>
<evidence type="ECO:0008006" key="9">
    <source>
        <dbReference type="Google" id="ProtNLM"/>
    </source>
</evidence>
<dbReference type="EMBL" id="CP007142">
    <property type="protein sequence ID" value="AJQ94773.1"/>
    <property type="molecule type" value="Genomic_DNA"/>
</dbReference>
<accession>A0A0C5VN64</accession>
<dbReference type="PANTHER" id="PTHR34478">
    <property type="entry name" value="PROTEIN LEMA"/>
    <property type="match status" value="1"/>
</dbReference>
<protein>
    <recommendedName>
        <fullName evidence="9">LemA protein</fullName>
    </recommendedName>
</protein>
<keyword evidence="4 6" id="KW-1133">Transmembrane helix</keyword>
<comment type="similarity">
    <text evidence="2">Belongs to the LemA family.</text>
</comment>
<keyword evidence="8" id="KW-1185">Reference proteome</keyword>
<dbReference type="InterPro" id="IPR023353">
    <property type="entry name" value="LemA-like_dom_sf"/>
</dbReference>
<evidence type="ECO:0000313" key="7">
    <source>
        <dbReference type="EMBL" id="AJQ94773.1"/>
    </source>
</evidence>
<keyword evidence="5 6" id="KW-0472">Membrane</keyword>
<proteinExistence type="inferred from homology"/>